<dbReference type="CDD" id="cd00202">
    <property type="entry name" value="ZnF_GATA"/>
    <property type="match status" value="1"/>
</dbReference>
<dbReference type="InterPro" id="IPR000679">
    <property type="entry name" value="Znf_GATA"/>
</dbReference>
<feature type="compositionally biased region" description="Low complexity" evidence="2">
    <location>
        <begin position="230"/>
        <end position="257"/>
    </location>
</feature>
<dbReference type="SUPFAM" id="SSF57716">
    <property type="entry name" value="Glucocorticoid receptor-like (DNA-binding domain)"/>
    <property type="match status" value="1"/>
</dbReference>
<feature type="compositionally biased region" description="Low complexity" evidence="2">
    <location>
        <begin position="145"/>
        <end position="175"/>
    </location>
</feature>
<evidence type="ECO:0000256" key="2">
    <source>
        <dbReference type="SAM" id="MobiDB-lite"/>
    </source>
</evidence>
<feature type="domain" description="GATA-type" evidence="3">
    <location>
        <begin position="495"/>
        <end position="554"/>
    </location>
</feature>
<feature type="compositionally biased region" description="Acidic residues" evidence="2">
    <location>
        <begin position="967"/>
        <end position="981"/>
    </location>
</feature>
<gene>
    <name evidence="4" type="ORF">CALCODRAFT_230601</name>
</gene>
<evidence type="ECO:0000256" key="1">
    <source>
        <dbReference type="PROSITE-ProRule" id="PRU00094"/>
    </source>
</evidence>
<dbReference type="EMBL" id="KV423948">
    <property type="protein sequence ID" value="KZT58670.1"/>
    <property type="molecule type" value="Genomic_DNA"/>
</dbReference>
<dbReference type="InterPro" id="IPR042403">
    <property type="entry name" value="Spt21/Ams2"/>
</dbReference>
<keyword evidence="1" id="KW-0863">Zinc-finger</keyword>
<reference evidence="4 5" key="1">
    <citation type="journal article" date="2016" name="Mol. Biol. Evol.">
        <title>Comparative Genomics of Early-Diverging Mushroom-Forming Fungi Provides Insights into the Origins of Lignocellulose Decay Capabilities.</title>
        <authorList>
            <person name="Nagy L.G."/>
            <person name="Riley R."/>
            <person name="Tritt A."/>
            <person name="Adam C."/>
            <person name="Daum C."/>
            <person name="Floudas D."/>
            <person name="Sun H."/>
            <person name="Yadav J.S."/>
            <person name="Pangilinan J."/>
            <person name="Larsson K.H."/>
            <person name="Matsuura K."/>
            <person name="Barry K."/>
            <person name="Labutti K."/>
            <person name="Kuo R."/>
            <person name="Ohm R.A."/>
            <person name="Bhattacharya S.S."/>
            <person name="Shirouzu T."/>
            <person name="Yoshinaga Y."/>
            <person name="Martin F.M."/>
            <person name="Grigoriev I.V."/>
            <person name="Hibbett D.S."/>
        </authorList>
    </citation>
    <scope>NUCLEOTIDE SEQUENCE [LARGE SCALE GENOMIC DNA]</scope>
    <source>
        <strain evidence="4 5">HHB12733</strain>
    </source>
</reference>
<accession>A0A165GZ93</accession>
<feature type="region of interest" description="Disordered" evidence="2">
    <location>
        <begin position="389"/>
        <end position="447"/>
    </location>
</feature>
<feature type="compositionally biased region" description="Basic and acidic residues" evidence="2">
    <location>
        <begin position="430"/>
        <end position="444"/>
    </location>
</feature>
<dbReference type="InParanoid" id="A0A165GZ93"/>
<dbReference type="OrthoDB" id="3199820at2759"/>
<dbReference type="GO" id="GO:0006357">
    <property type="term" value="P:regulation of transcription by RNA polymerase II"/>
    <property type="evidence" value="ECO:0007669"/>
    <property type="project" value="TreeGrafter"/>
</dbReference>
<dbReference type="Gene3D" id="3.30.50.10">
    <property type="entry name" value="Erythroid Transcription Factor GATA-1, subunit A"/>
    <property type="match status" value="1"/>
</dbReference>
<organism evidence="4 5">
    <name type="scientific">Calocera cornea HHB12733</name>
    <dbReference type="NCBI Taxonomy" id="1353952"/>
    <lineage>
        <taxon>Eukaryota</taxon>
        <taxon>Fungi</taxon>
        <taxon>Dikarya</taxon>
        <taxon>Basidiomycota</taxon>
        <taxon>Agaricomycotina</taxon>
        <taxon>Dacrymycetes</taxon>
        <taxon>Dacrymycetales</taxon>
        <taxon>Dacrymycetaceae</taxon>
        <taxon>Calocera</taxon>
    </lineage>
</organism>
<dbReference type="GO" id="GO:0043565">
    <property type="term" value="F:sequence-specific DNA binding"/>
    <property type="evidence" value="ECO:0007669"/>
    <property type="project" value="InterPro"/>
</dbReference>
<dbReference type="PROSITE" id="PS50114">
    <property type="entry name" value="GATA_ZN_FINGER_2"/>
    <property type="match status" value="1"/>
</dbReference>
<feature type="compositionally biased region" description="Low complexity" evidence="2">
    <location>
        <begin position="832"/>
        <end position="853"/>
    </location>
</feature>
<dbReference type="InterPro" id="IPR013088">
    <property type="entry name" value="Znf_NHR/GATA"/>
</dbReference>
<evidence type="ECO:0000313" key="4">
    <source>
        <dbReference type="EMBL" id="KZT58670.1"/>
    </source>
</evidence>
<feature type="compositionally biased region" description="Basic and acidic residues" evidence="2">
    <location>
        <begin position="727"/>
        <end position="747"/>
    </location>
</feature>
<feature type="region of interest" description="Disordered" evidence="2">
    <location>
        <begin position="546"/>
        <end position="614"/>
    </location>
</feature>
<dbReference type="GO" id="GO:0008270">
    <property type="term" value="F:zinc ion binding"/>
    <property type="evidence" value="ECO:0007669"/>
    <property type="project" value="UniProtKB-KW"/>
</dbReference>
<keyword evidence="5" id="KW-1185">Reference proteome</keyword>
<feature type="compositionally biased region" description="Pro residues" evidence="2">
    <location>
        <begin position="338"/>
        <end position="347"/>
    </location>
</feature>
<feature type="compositionally biased region" description="Low complexity" evidence="2">
    <location>
        <begin position="565"/>
        <end position="593"/>
    </location>
</feature>
<name>A0A165GZ93_9BASI</name>
<dbReference type="Proteomes" id="UP000076842">
    <property type="component" value="Unassembled WGS sequence"/>
</dbReference>
<feature type="compositionally biased region" description="Acidic residues" evidence="2">
    <location>
        <begin position="942"/>
        <end position="951"/>
    </location>
</feature>
<protein>
    <recommendedName>
        <fullName evidence="3">GATA-type domain-containing protein</fullName>
    </recommendedName>
</protein>
<keyword evidence="1" id="KW-0862">Zinc</keyword>
<feature type="region of interest" description="Disordered" evidence="2">
    <location>
        <begin position="143"/>
        <end position="354"/>
    </location>
</feature>
<proteinExistence type="predicted"/>
<dbReference type="AlphaFoldDB" id="A0A165GZ93"/>
<keyword evidence="1" id="KW-0479">Metal-binding</keyword>
<evidence type="ECO:0000259" key="3">
    <source>
        <dbReference type="PROSITE" id="PS50114"/>
    </source>
</evidence>
<feature type="compositionally biased region" description="Low complexity" evidence="2">
    <location>
        <begin position="870"/>
        <end position="879"/>
    </location>
</feature>
<feature type="compositionally biased region" description="Polar residues" evidence="2">
    <location>
        <begin position="757"/>
        <end position="782"/>
    </location>
</feature>
<dbReference type="GO" id="GO:0030466">
    <property type="term" value="P:silent mating-type cassette heterochromatin formation"/>
    <property type="evidence" value="ECO:0007669"/>
    <property type="project" value="TreeGrafter"/>
</dbReference>
<feature type="compositionally biased region" description="Acidic residues" evidence="2">
    <location>
        <begin position="923"/>
        <end position="934"/>
    </location>
</feature>
<feature type="compositionally biased region" description="Polar residues" evidence="2">
    <location>
        <begin position="955"/>
        <end position="964"/>
    </location>
</feature>
<evidence type="ECO:0000313" key="5">
    <source>
        <dbReference type="Proteomes" id="UP000076842"/>
    </source>
</evidence>
<feature type="compositionally biased region" description="Pro residues" evidence="2">
    <location>
        <begin position="285"/>
        <end position="303"/>
    </location>
</feature>
<feature type="compositionally biased region" description="Low complexity" evidence="2">
    <location>
        <begin position="326"/>
        <end position="337"/>
    </location>
</feature>
<dbReference type="PANTHER" id="PTHR39147">
    <property type="entry name" value="PROTEIN SPT21"/>
    <property type="match status" value="1"/>
</dbReference>
<feature type="region of interest" description="Disordered" evidence="2">
    <location>
        <begin position="727"/>
        <end position="981"/>
    </location>
</feature>
<dbReference type="SMART" id="SM00401">
    <property type="entry name" value="ZnF_GATA"/>
    <property type="match status" value="1"/>
</dbReference>
<dbReference type="PANTHER" id="PTHR39147:SF1">
    <property type="entry name" value="PROTEIN SPT21"/>
    <property type="match status" value="1"/>
</dbReference>
<sequence>MADLTRVKILYTLNSSSQLLLARTRLPLPPHPQTETPFLPLPLPHILTTILRSSPELCSDPARDWSVYALDPRESGAGESGRRGSGAMGGVMEGRGLLSWVIGGEEEVVGRVGEAGEVEVGLRLQETKAITQQAHHAALAVLTRSPAPGTPTAPTTSHTHTHTNPSSASASAQASPFFGNHALRPPHSSPLGLGQQQRPAGGKRRARQPLAPLRGPYHRTSEAARPVKHSASSPAPSLSTTTTTSATVSTSVSTGSSRGPAPSLQLPKPKLALTVDTQRIKSEPSPSPLPSPACADPPQPQPQFQPVVGLGLALPRSSAPQPPADPAQAQEQSAPSEPKLPPGPIPPDALKSIADLLRKENGQGLLSALAGFLGVGKCPVPALVPGPVGDGEGMKLEPPAAESSKQAQKQQQQQQQPAPAPGLQKKKKEKEKNEDVRGDKENRRPAQPTLVMCMSAFPYLPSLPSLRSICAKPLLPSTCIRDEADQDDTAKDGPCSNCGRVVTTVWRRPKSMMGEEGEVTTQLLCNPCGIYQKNYAIPRPPWMWGDPEGLPKGRKRKNPPPGPSGPSTSTATSIAAVAAGGDSSLPPSSDPLAPNQPIIHIQGEGRKRRKRTVYDPELARVEREGYFGRAVRAVQEEEEKRRAEELAEEVARALGGLAPAGGGGAAEAASPGDTSGRQDREASPAAAMGMGGRWGADMPGSEMEVEGMVDGRAEVLRDLDRVKRALAQRERAEQTREQEREKERVIIELDDDGEVVDSTSQATTEGGTPAALSSQGSATSGGSDADAESKSPEESMEQSAQRQEQEQEPKAPETPYFGALREGGSLFTPADAPSSLCAAGGSSSSYSLSDAPTSPTPNPSQQRPACIPTLLLPQLQLQGEGREGSVGLGGPSPVIPPSSPPGVGQRFDFSGLPPSSPVLLMDREDEDVDVEEMDLTPAGSGEGEDSAEPEEQGPRLSQESQRPGSGQEEEEEERDELMDDDDEHDDLARFLQGEMSSEDIEGLFMVQEQRASPGKHTSHNPFAQLHPNAHAGHVDYSQMGFNFPLDFGMFGPAGGGNSGALSPAPGVGDLPSPAGGMALLGLGGGGGEYSSEATLAGTGSSGMDVDGANYDFGKEFGEYMKELGMGAGFGAAPAGPGGAGDAQAHMQIGAEELEEIFRTLDGDMGVLV</sequence>
<feature type="compositionally biased region" description="Low complexity" evidence="2">
    <location>
        <begin position="405"/>
        <end position="423"/>
    </location>
</feature>
<feature type="region of interest" description="Disordered" evidence="2">
    <location>
        <begin position="657"/>
        <end position="701"/>
    </location>
</feature>
<dbReference type="GO" id="GO:0000183">
    <property type="term" value="P:rDNA heterochromatin formation"/>
    <property type="evidence" value="ECO:0007669"/>
    <property type="project" value="TreeGrafter"/>
</dbReference>